<protein>
    <submittedName>
        <fullName evidence="2">Uncharacterized protein</fullName>
    </submittedName>
</protein>
<sequence length="83" mass="9146">MGLLALAVFLLNIPFGYWRTSVPKFSWRWLLAIHLPIPAVVLLRVLSGIGFVPASYPVLAGAFFLGQYTGGRLKVWLLNNGSC</sequence>
<evidence type="ECO:0000313" key="2">
    <source>
        <dbReference type="EMBL" id="HDW51809.1"/>
    </source>
</evidence>
<keyword evidence="1" id="KW-0472">Membrane</keyword>
<dbReference type="EMBL" id="DSMV01000222">
    <property type="protein sequence ID" value="HDW51809.1"/>
    <property type="molecule type" value="Genomic_DNA"/>
</dbReference>
<proteinExistence type="predicted"/>
<dbReference type="AlphaFoldDB" id="A0A7C1J527"/>
<name>A0A7C1J527_9THEO</name>
<evidence type="ECO:0000256" key="1">
    <source>
        <dbReference type="SAM" id="Phobius"/>
    </source>
</evidence>
<comment type="caution">
    <text evidence="2">The sequence shown here is derived from an EMBL/GenBank/DDBJ whole genome shotgun (WGS) entry which is preliminary data.</text>
</comment>
<organism evidence="2">
    <name type="scientific">Ammonifex degensii</name>
    <dbReference type="NCBI Taxonomy" id="42838"/>
    <lineage>
        <taxon>Bacteria</taxon>
        <taxon>Bacillati</taxon>
        <taxon>Bacillota</taxon>
        <taxon>Clostridia</taxon>
        <taxon>Thermoanaerobacterales</taxon>
        <taxon>Thermoanaerobacteraceae</taxon>
        <taxon>Ammonifex</taxon>
    </lineage>
</organism>
<keyword evidence="1" id="KW-0812">Transmembrane</keyword>
<keyword evidence="1" id="KW-1133">Transmembrane helix</keyword>
<feature type="transmembrane region" description="Helical" evidence="1">
    <location>
        <begin position="40"/>
        <end position="65"/>
    </location>
</feature>
<accession>A0A7C1J527</accession>
<gene>
    <name evidence="2" type="ORF">ENQ35_03635</name>
</gene>
<reference evidence="2" key="1">
    <citation type="journal article" date="2020" name="mSystems">
        <title>Genome- and Community-Level Interaction Insights into Carbon Utilization and Element Cycling Functions of Hydrothermarchaeota in Hydrothermal Sediment.</title>
        <authorList>
            <person name="Zhou Z."/>
            <person name="Liu Y."/>
            <person name="Xu W."/>
            <person name="Pan J."/>
            <person name="Luo Z.H."/>
            <person name="Li M."/>
        </authorList>
    </citation>
    <scope>NUCLEOTIDE SEQUENCE [LARGE SCALE GENOMIC DNA]</scope>
    <source>
        <strain evidence="2">SpSt-301</strain>
    </source>
</reference>